<name>E0XWT0_9GAMM</name>
<feature type="domain" description="BPL/LPL catalytic" evidence="2">
    <location>
        <begin position="91"/>
        <end position="209"/>
    </location>
</feature>
<reference evidence="3" key="1">
    <citation type="journal article" date="2011" name="Environ. Microbiol.">
        <title>Time-series analyses of Monterey Bay coastal microbial picoplankton using a 'genome proxy' microarray.</title>
        <authorList>
            <person name="Rich V.I."/>
            <person name="Pham V.D."/>
            <person name="Eppley J."/>
            <person name="Shi Y."/>
            <person name="DeLong E.F."/>
        </authorList>
    </citation>
    <scope>NUCLEOTIDE SEQUENCE</scope>
</reference>
<dbReference type="PANTHER" id="PTHR12835:SF5">
    <property type="entry name" value="BIOTIN--PROTEIN LIGASE"/>
    <property type="match status" value="1"/>
</dbReference>
<dbReference type="InterPro" id="IPR004143">
    <property type="entry name" value="BPL_LPL_catalytic"/>
</dbReference>
<dbReference type="PROSITE" id="PS51733">
    <property type="entry name" value="BPL_LPL_CATALYTIC"/>
    <property type="match status" value="1"/>
</dbReference>
<dbReference type="GO" id="GO:0004077">
    <property type="term" value="F:biotin--[biotin carboxyl-carrier protein] ligase activity"/>
    <property type="evidence" value="ECO:0007669"/>
    <property type="project" value="InterPro"/>
</dbReference>
<dbReference type="GO" id="GO:0005737">
    <property type="term" value="C:cytoplasm"/>
    <property type="evidence" value="ECO:0007669"/>
    <property type="project" value="TreeGrafter"/>
</dbReference>
<accession>E0XWT0</accession>
<dbReference type="NCBIfam" id="TIGR00121">
    <property type="entry name" value="birA_ligase"/>
    <property type="match status" value="1"/>
</dbReference>
<evidence type="ECO:0000259" key="2">
    <source>
        <dbReference type="PROSITE" id="PS51733"/>
    </source>
</evidence>
<dbReference type="InterPro" id="IPR004408">
    <property type="entry name" value="Biotin_CoA_COase_ligase"/>
</dbReference>
<sequence length="209" mass="23908">MPADSKNIRENHDTYNMVFNLLKQKHKQTKTDLAYILQMTEEFLDAILNDLKTLGVPLTLSGEMVVLDVQGEFLNSILIREKVRSYNIDRDLEIEVVNIVDSTNNVLISSKFNSSKIKVCLAEFQTGGRGRRGKFWHSPCGANIYMSLKWRFNPKKLIPNGLSLAIGVAIHEALIDIGIEDVKVKWPNDIMVKKNENRRNINRGCCRYI</sequence>
<dbReference type="AlphaFoldDB" id="E0XWT0"/>
<dbReference type="Gene3D" id="3.30.930.10">
    <property type="entry name" value="Bira Bifunctional Protein, Domain 2"/>
    <property type="match status" value="1"/>
</dbReference>
<organism evidence="3">
    <name type="scientific">uncultured Pseudomonadales bacterium HF0010_05E14</name>
    <dbReference type="NCBI Taxonomy" id="710778"/>
    <lineage>
        <taxon>Bacteria</taxon>
        <taxon>Pseudomonadati</taxon>
        <taxon>Pseudomonadota</taxon>
        <taxon>Gammaproteobacteria</taxon>
        <taxon>Pseudomonadales</taxon>
        <taxon>environmental samples</taxon>
    </lineage>
</organism>
<dbReference type="EMBL" id="GU474902">
    <property type="protein sequence ID" value="ADI18871.1"/>
    <property type="molecule type" value="Genomic_DNA"/>
</dbReference>
<protein>
    <submittedName>
        <fullName evidence="3">Biotin-(Acetyl-CoA carboxylase) ligase</fullName>
    </submittedName>
</protein>
<keyword evidence="1 3" id="KW-0436">Ligase</keyword>
<dbReference type="SUPFAM" id="SSF55681">
    <property type="entry name" value="Class II aaRS and biotin synthetases"/>
    <property type="match status" value="1"/>
</dbReference>
<evidence type="ECO:0000313" key="3">
    <source>
        <dbReference type="EMBL" id="ADI18871.1"/>
    </source>
</evidence>
<dbReference type="Pfam" id="PF03099">
    <property type="entry name" value="BPL_LplA_LipB"/>
    <property type="match status" value="1"/>
</dbReference>
<proteinExistence type="predicted"/>
<dbReference type="InterPro" id="IPR045864">
    <property type="entry name" value="aa-tRNA-synth_II/BPL/LPL"/>
</dbReference>
<evidence type="ECO:0000256" key="1">
    <source>
        <dbReference type="ARBA" id="ARBA00022598"/>
    </source>
</evidence>
<dbReference type="PANTHER" id="PTHR12835">
    <property type="entry name" value="BIOTIN PROTEIN LIGASE"/>
    <property type="match status" value="1"/>
</dbReference>